<protein>
    <submittedName>
        <fullName evidence="3">RNA methyltransferase, RsmD family</fullName>
        <ecNumber evidence="3">2.1.1.-</ecNumber>
    </submittedName>
</protein>
<evidence type="ECO:0000256" key="2">
    <source>
        <dbReference type="ARBA" id="ARBA00022679"/>
    </source>
</evidence>
<dbReference type="AlphaFoldDB" id="A0AB33XH27"/>
<dbReference type="PIRSF" id="PIRSF004553">
    <property type="entry name" value="CHP00095"/>
    <property type="match status" value="1"/>
</dbReference>
<dbReference type="RefSeq" id="WP_001132736.1">
    <property type="nucleotide sequence ID" value="NZ_AKON01000007.1"/>
</dbReference>
<dbReference type="PANTHER" id="PTHR43542">
    <property type="entry name" value="METHYLTRANSFERASE"/>
    <property type="match status" value="1"/>
</dbReference>
<dbReference type="Proteomes" id="UP000005514">
    <property type="component" value="Unassembled WGS sequence"/>
</dbReference>
<dbReference type="Gene3D" id="3.40.50.150">
    <property type="entry name" value="Vaccinia Virus protein VP39"/>
    <property type="match status" value="1"/>
</dbReference>
<dbReference type="EMBL" id="AKON01000007">
    <property type="protein sequence ID" value="EJB62948.1"/>
    <property type="molecule type" value="Genomic_DNA"/>
</dbReference>
<evidence type="ECO:0000313" key="4">
    <source>
        <dbReference type="Proteomes" id="UP000005514"/>
    </source>
</evidence>
<sequence>MPNHQPVKKFKIIGGACKGLGLNLPNISSTRPTKAIVRESFFNTLQAEIIGAHFIEVFSGSASMGLEALSRGAKSAVFFEQNKSAYATLLENIALFKNRLKKEMEIQTFLDDAFKLLPTLRLKNGVLNIIYLDPPFETSGFLGVYEKCFQALERLLNRSHSKNLLVVFEHESLHEMPKSLATLAIIKQKKFGKTTLTYFQQE</sequence>
<dbReference type="PANTHER" id="PTHR43542:SF1">
    <property type="entry name" value="METHYLTRANSFERASE"/>
    <property type="match status" value="1"/>
</dbReference>
<dbReference type="GO" id="GO:0008168">
    <property type="term" value="F:methyltransferase activity"/>
    <property type="evidence" value="ECO:0007669"/>
    <property type="project" value="UniProtKB-KW"/>
</dbReference>
<gene>
    <name evidence="3" type="ORF">HPHPH42_0946</name>
</gene>
<proteinExistence type="predicted"/>
<reference evidence="3 4" key="1">
    <citation type="submission" date="2012-04" db="EMBL/GenBank/DDBJ databases">
        <title>Genome sequence of Helicobacter pylori Hp H-42.</title>
        <authorList>
            <person name="Blanchard T.G."/>
            <person name="Czinn S.J."/>
            <person name="McCracken C."/>
            <person name="Abolude K."/>
            <person name="Maroo A."/>
            <person name="Santana-Cruz I."/>
            <person name="Tallon L.J."/>
            <person name="Ficke F.W.F."/>
        </authorList>
    </citation>
    <scope>NUCLEOTIDE SEQUENCE [LARGE SCALE GENOMIC DNA]</scope>
    <source>
        <strain evidence="3 4">Hp H-42</strain>
    </source>
</reference>
<dbReference type="GO" id="GO:0031167">
    <property type="term" value="P:rRNA methylation"/>
    <property type="evidence" value="ECO:0007669"/>
    <property type="project" value="InterPro"/>
</dbReference>
<accession>A0AB33XH27</accession>
<comment type="caution">
    <text evidence="3">The sequence shown here is derived from an EMBL/GenBank/DDBJ whole genome shotgun (WGS) entry which is preliminary data.</text>
</comment>
<dbReference type="InterPro" id="IPR029063">
    <property type="entry name" value="SAM-dependent_MTases_sf"/>
</dbReference>
<dbReference type="NCBIfam" id="TIGR00095">
    <property type="entry name" value="16S rRNA (guanine(966)-N(2))-methyltransferase RsmD"/>
    <property type="match status" value="1"/>
</dbReference>
<evidence type="ECO:0000256" key="1">
    <source>
        <dbReference type="ARBA" id="ARBA00022603"/>
    </source>
</evidence>
<name>A0AB33XH27_HELPX</name>
<evidence type="ECO:0000313" key="3">
    <source>
        <dbReference type="EMBL" id="EJB62948.1"/>
    </source>
</evidence>
<dbReference type="InterPro" id="IPR004398">
    <property type="entry name" value="RNA_MeTrfase_RsmD"/>
</dbReference>
<dbReference type="EC" id="2.1.1.-" evidence="3"/>
<keyword evidence="1 3" id="KW-0489">Methyltransferase</keyword>
<keyword evidence="2 3" id="KW-0808">Transferase</keyword>
<dbReference type="SUPFAM" id="SSF53335">
    <property type="entry name" value="S-adenosyl-L-methionine-dependent methyltransferases"/>
    <property type="match status" value="1"/>
</dbReference>
<dbReference type="Pfam" id="PF03602">
    <property type="entry name" value="Cons_hypoth95"/>
    <property type="match status" value="1"/>
</dbReference>
<organism evidence="3 4">
    <name type="scientific">Helicobacter pylori Hp H-42</name>
    <dbReference type="NCBI Taxonomy" id="992047"/>
    <lineage>
        <taxon>Bacteria</taxon>
        <taxon>Pseudomonadati</taxon>
        <taxon>Campylobacterota</taxon>
        <taxon>Epsilonproteobacteria</taxon>
        <taxon>Campylobacterales</taxon>
        <taxon>Helicobacteraceae</taxon>
        <taxon>Helicobacter</taxon>
    </lineage>
</organism>